<dbReference type="PROSITE" id="PS51257">
    <property type="entry name" value="PROKAR_LIPOPROTEIN"/>
    <property type="match status" value="1"/>
</dbReference>
<reference evidence="3 4" key="1">
    <citation type="journal article" date="2023" name="Nucleic Acids Res.">
        <title>The hologenome of Daphnia magna reveals possible DNA methylation and microbiome-mediated evolution of the host genome.</title>
        <authorList>
            <person name="Chaturvedi A."/>
            <person name="Li X."/>
            <person name="Dhandapani V."/>
            <person name="Marshall H."/>
            <person name="Kissane S."/>
            <person name="Cuenca-Cambronero M."/>
            <person name="Asole G."/>
            <person name="Calvet F."/>
            <person name="Ruiz-Romero M."/>
            <person name="Marangio P."/>
            <person name="Guigo R."/>
            <person name="Rago D."/>
            <person name="Mirbahai L."/>
            <person name="Eastwood N."/>
            <person name="Colbourne J.K."/>
            <person name="Zhou J."/>
            <person name="Mallon E."/>
            <person name="Orsini L."/>
        </authorList>
    </citation>
    <scope>NUCLEOTIDE SEQUENCE [LARGE SCALE GENOMIC DNA]</scope>
    <source>
        <strain evidence="3">LRV0_1</strain>
    </source>
</reference>
<dbReference type="Proteomes" id="UP001234178">
    <property type="component" value="Unassembled WGS sequence"/>
</dbReference>
<feature type="compositionally biased region" description="Basic and acidic residues" evidence="1">
    <location>
        <begin position="450"/>
        <end position="459"/>
    </location>
</feature>
<evidence type="ECO:0000313" key="3">
    <source>
        <dbReference type="EMBL" id="KAK4045116.1"/>
    </source>
</evidence>
<evidence type="ECO:0000313" key="4">
    <source>
        <dbReference type="Proteomes" id="UP001234178"/>
    </source>
</evidence>
<dbReference type="InterPro" id="IPR009078">
    <property type="entry name" value="Ferritin-like_SF"/>
</dbReference>
<dbReference type="CDD" id="cd00657">
    <property type="entry name" value="Ferritin_like"/>
    <property type="match status" value="1"/>
</dbReference>
<feature type="chain" id="PRO_5045514755" description="Ferritin-like domain-containing protein" evidence="2">
    <location>
        <begin position="31"/>
        <end position="545"/>
    </location>
</feature>
<keyword evidence="4" id="KW-1185">Reference proteome</keyword>
<evidence type="ECO:0008006" key="5">
    <source>
        <dbReference type="Google" id="ProtNLM"/>
    </source>
</evidence>
<feature type="signal peptide" evidence="2">
    <location>
        <begin position="1"/>
        <end position="30"/>
    </location>
</feature>
<accession>A0ABR0B959</accession>
<evidence type="ECO:0000256" key="2">
    <source>
        <dbReference type="SAM" id="SignalP"/>
    </source>
</evidence>
<comment type="caution">
    <text evidence="3">The sequence shown here is derived from an EMBL/GenBank/DDBJ whole genome shotgun (WGS) entry which is preliminary data.</text>
</comment>
<feature type="compositionally biased region" description="Basic and acidic residues" evidence="1">
    <location>
        <begin position="512"/>
        <end position="523"/>
    </location>
</feature>
<feature type="compositionally biased region" description="Polar residues" evidence="1">
    <location>
        <begin position="479"/>
        <end position="489"/>
    </location>
</feature>
<organism evidence="3 4">
    <name type="scientific">Daphnia magna</name>
    <dbReference type="NCBI Taxonomy" id="35525"/>
    <lineage>
        <taxon>Eukaryota</taxon>
        <taxon>Metazoa</taxon>
        <taxon>Ecdysozoa</taxon>
        <taxon>Arthropoda</taxon>
        <taxon>Crustacea</taxon>
        <taxon>Branchiopoda</taxon>
        <taxon>Diplostraca</taxon>
        <taxon>Cladocera</taxon>
        <taxon>Anomopoda</taxon>
        <taxon>Daphniidae</taxon>
        <taxon>Daphnia</taxon>
    </lineage>
</organism>
<evidence type="ECO:0000256" key="1">
    <source>
        <dbReference type="SAM" id="MobiDB-lite"/>
    </source>
</evidence>
<feature type="region of interest" description="Disordered" evidence="1">
    <location>
        <begin position="450"/>
        <end position="545"/>
    </location>
</feature>
<protein>
    <recommendedName>
        <fullName evidence="5">Ferritin-like domain-containing protein</fullName>
    </recommendedName>
</protein>
<dbReference type="SUPFAM" id="SSF47240">
    <property type="entry name" value="Ferritin-like"/>
    <property type="match status" value="1"/>
</dbReference>
<proteinExistence type="predicted"/>
<name>A0ABR0B959_9CRUS</name>
<keyword evidence="2" id="KW-0732">Signal</keyword>
<gene>
    <name evidence="3" type="ORF">OUZ56_032524</name>
</gene>
<sequence>MCRMRLSPIFRRLAQSVLIASAACVPIVLGACSGDVTASGTDGGATDSGGPLIVPPNFIDELCGANGYEPLVDLGIDARYDAVALTYAGGSPTAERGVLCATATDRPACERALEAARTAGQGGLTVARTEDELRSLVAPVRAAHAAALVLRPSGYFPVCPEAKSFVGPDTVELIVQRGGPCAPTIRSRVAVARDGSYTVLDSTTIGETQSPCAVGRRFEELGVVAAGAEDGLGEFLAKIAYLEAAAVHAFARLEAELAHHGAPARLLKQVRQARRDEVRHAATMTKLAVRHGGVVPAVEAPTRAVPSLEEIAMENRVEGCLRESYGAAVAAFQAARATDPRIAQALAGIAVDEAAHAELSWAIDAWATAKLDRRAQARMDVAYAEALEALRSEVALSYRAEVTEKAGMPTAVQAIALLDGMLELDLGKQDQLLGLVCESPNEPFCMHYAPKFDPDRPQIDPDASNAPSFAPKSVRCPQISASRPQNSNARRAETDPLPRAPSPRFNTSFGARDSRRETRDQSPPKRRTPRRLPLRERTLCRLGGG</sequence>
<dbReference type="EMBL" id="JAOYFB010000041">
    <property type="protein sequence ID" value="KAK4045116.1"/>
    <property type="molecule type" value="Genomic_DNA"/>
</dbReference>